<organism evidence="2 3">
    <name type="scientific">Mycena rosella</name>
    <name type="common">Pink bonnet</name>
    <name type="synonym">Agaricus rosellus</name>
    <dbReference type="NCBI Taxonomy" id="1033263"/>
    <lineage>
        <taxon>Eukaryota</taxon>
        <taxon>Fungi</taxon>
        <taxon>Dikarya</taxon>
        <taxon>Basidiomycota</taxon>
        <taxon>Agaricomycotina</taxon>
        <taxon>Agaricomycetes</taxon>
        <taxon>Agaricomycetidae</taxon>
        <taxon>Agaricales</taxon>
        <taxon>Marasmiineae</taxon>
        <taxon>Mycenaceae</taxon>
        <taxon>Mycena</taxon>
    </lineage>
</organism>
<gene>
    <name evidence="2" type="ORF">B0H17DRAFT_1202678</name>
</gene>
<evidence type="ECO:0000313" key="2">
    <source>
        <dbReference type="EMBL" id="KAJ7688810.1"/>
    </source>
</evidence>
<feature type="region of interest" description="Disordered" evidence="1">
    <location>
        <begin position="1"/>
        <end position="36"/>
    </location>
</feature>
<dbReference type="AlphaFoldDB" id="A0AAD7DDK5"/>
<reference evidence="2" key="1">
    <citation type="submission" date="2023-03" db="EMBL/GenBank/DDBJ databases">
        <title>Massive genome expansion in bonnet fungi (Mycena s.s.) driven by repeated elements and novel gene families across ecological guilds.</title>
        <authorList>
            <consortium name="Lawrence Berkeley National Laboratory"/>
            <person name="Harder C.B."/>
            <person name="Miyauchi S."/>
            <person name="Viragh M."/>
            <person name="Kuo A."/>
            <person name="Thoen E."/>
            <person name="Andreopoulos B."/>
            <person name="Lu D."/>
            <person name="Skrede I."/>
            <person name="Drula E."/>
            <person name="Henrissat B."/>
            <person name="Morin E."/>
            <person name="Kohler A."/>
            <person name="Barry K."/>
            <person name="LaButti K."/>
            <person name="Morin E."/>
            <person name="Salamov A."/>
            <person name="Lipzen A."/>
            <person name="Mereny Z."/>
            <person name="Hegedus B."/>
            <person name="Baldrian P."/>
            <person name="Stursova M."/>
            <person name="Weitz H."/>
            <person name="Taylor A."/>
            <person name="Grigoriev I.V."/>
            <person name="Nagy L.G."/>
            <person name="Martin F."/>
            <person name="Kauserud H."/>
        </authorList>
    </citation>
    <scope>NUCLEOTIDE SEQUENCE</scope>
    <source>
        <strain evidence="2">CBHHK067</strain>
    </source>
</reference>
<feature type="region of interest" description="Disordered" evidence="1">
    <location>
        <begin position="88"/>
        <end position="268"/>
    </location>
</feature>
<evidence type="ECO:0000313" key="3">
    <source>
        <dbReference type="Proteomes" id="UP001221757"/>
    </source>
</evidence>
<evidence type="ECO:0000256" key="1">
    <source>
        <dbReference type="SAM" id="MobiDB-lite"/>
    </source>
</evidence>
<name>A0AAD7DDK5_MYCRO</name>
<dbReference type="Proteomes" id="UP001221757">
    <property type="component" value="Unassembled WGS sequence"/>
</dbReference>
<protein>
    <submittedName>
        <fullName evidence="2">Uncharacterized protein</fullName>
    </submittedName>
</protein>
<dbReference type="EMBL" id="JARKIE010000076">
    <property type="protein sequence ID" value="KAJ7688810.1"/>
    <property type="molecule type" value="Genomic_DNA"/>
</dbReference>
<feature type="compositionally biased region" description="Low complexity" evidence="1">
    <location>
        <begin position="242"/>
        <end position="255"/>
    </location>
</feature>
<keyword evidence="3" id="KW-1185">Reference proteome</keyword>
<sequence length="380" mass="40965">MSWMRGQYNGPPRARVGRFARRDEAHGAGTRRTTRGGHVSVLRPLLCLRDKAGLARGGADVPQGRARVLYTLPLLLLVRLRTRTTRAMRDGIRRPARGSETSATRSVRARFGAGTNAAEAGTQHSRPGSASVPVSGDEVGAGRPGEVWVEQLGAGTRRRGRESGWRRLTRSPRSPSRFARGGPRVCGVDGVACPPRAGLGAARPSPCSSVRVRDTGRRGRAGQQSPSSGFTIAATGRGGTRTGSSGTRAESSSSAFLGRGEDGARARAERDQRVIALGPVLRAWRRRRRARVPARHATYALLPQSRYSAIDTSHGGVLYALGPTLRAIATLRPRPRASLSRPNLCTRVRQERLAMTPSPPVKLLHRRTTTPPVHAKFVPR</sequence>
<comment type="caution">
    <text evidence="2">The sequence shown here is derived from an EMBL/GenBank/DDBJ whole genome shotgun (WGS) entry which is preliminary data.</text>
</comment>
<feature type="compositionally biased region" description="Basic and acidic residues" evidence="1">
    <location>
        <begin position="259"/>
        <end position="268"/>
    </location>
</feature>
<proteinExistence type="predicted"/>
<accession>A0AAD7DDK5</accession>